<feature type="domain" description="NAD-dependent epimerase/dehydratase" evidence="11">
    <location>
        <begin position="7"/>
        <end position="256"/>
    </location>
</feature>
<dbReference type="GO" id="GO:0006012">
    <property type="term" value="P:galactose metabolic process"/>
    <property type="evidence" value="ECO:0007669"/>
    <property type="project" value="InterPro"/>
</dbReference>
<dbReference type="SUPFAM" id="SSF51735">
    <property type="entry name" value="NAD(P)-binding Rossmann-fold domains"/>
    <property type="match status" value="1"/>
</dbReference>
<comment type="similarity">
    <text evidence="4 10">Belongs to the NAD(P)-dependent epimerase/dehydratase family.</text>
</comment>
<keyword evidence="9 10" id="KW-0119">Carbohydrate metabolism</keyword>
<evidence type="ECO:0000256" key="6">
    <source>
        <dbReference type="ARBA" id="ARBA00018569"/>
    </source>
</evidence>
<evidence type="ECO:0000256" key="7">
    <source>
        <dbReference type="ARBA" id="ARBA00023027"/>
    </source>
</evidence>
<dbReference type="CDD" id="cd05247">
    <property type="entry name" value="UDP_G4E_1_SDR_e"/>
    <property type="match status" value="1"/>
</dbReference>
<evidence type="ECO:0000256" key="4">
    <source>
        <dbReference type="ARBA" id="ARBA00007637"/>
    </source>
</evidence>
<proteinExistence type="inferred from homology"/>
<dbReference type="AlphaFoldDB" id="A0A934RLY1"/>
<organism evidence="12 13">
    <name type="scientific">Roseibacillus ishigakijimensis</name>
    <dbReference type="NCBI Taxonomy" id="454146"/>
    <lineage>
        <taxon>Bacteria</taxon>
        <taxon>Pseudomonadati</taxon>
        <taxon>Verrucomicrobiota</taxon>
        <taxon>Verrucomicrobiia</taxon>
        <taxon>Verrucomicrobiales</taxon>
        <taxon>Verrucomicrobiaceae</taxon>
        <taxon>Roseibacillus</taxon>
    </lineage>
</organism>
<evidence type="ECO:0000256" key="10">
    <source>
        <dbReference type="RuleBase" id="RU366046"/>
    </source>
</evidence>
<evidence type="ECO:0000256" key="2">
    <source>
        <dbReference type="ARBA" id="ARBA00001911"/>
    </source>
</evidence>
<dbReference type="RefSeq" id="WP_200390692.1">
    <property type="nucleotide sequence ID" value="NZ_JAENIO010000007.1"/>
</dbReference>
<comment type="subunit">
    <text evidence="10">Homodimer.</text>
</comment>
<dbReference type="Gene3D" id="3.90.25.10">
    <property type="entry name" value="UDP-galactose 4-epimerase, domain 1"/>
    <property type="match status" value="1"/>
</dbReference>
<dbReference type="NCBIfam" id="TIGR01179">
    <property type="entry name" value="galE"/>
    <property type="match status" value="1"/>
</dbReference>
<protein>
    <recommendedName>
        <fullName evidence="6 10">UDP-glucose 4-epimerase</fullName>
        <ecNumber evidence="5 10">5.1.3.2</ecNumber>
    </recommendedName>
</protein>
<gene>
    <name evidence="12" type="primary">galE</name>
    <name evidence="12" type="ORF">JIN78_04225</name>
</gene>
<comment type="catalytic activity">
    <reaction evidence="1 10">
        <text>UDP-alpha-D-glucose = UDP-alpha-D-galactose</text>
        <dbReference type="Rhea" id="RHEA:22168"/>
        <dbReference type="ChEBI" id="CHEBI:58885"/>
        <dbReference type="ChEBI" id="CHEBI:66914"/>
        <dbReference type="EC" id="5.1.3.2"/>
    </reaction>
</comment>
<evidence type="ECO:0000256" key="1">
    <source>
        <dbReference type="ARBA" id="ARBA00000083"/>
    </source>
</evidence>
<evidence type="ECO:0000256" key="9">
    <source>
        <dbReference type="ARBA" id="ARBA00023277"/>
    </source>
</evidence>
<name>A0A934RLY1_9BACT</name>
<dbReference type="EMBL" id="JAENIO010000007">
    <property type="protein sequence ID" value="MBK1833258.1"/>
    <property type="molecule type" value="Genomic_DNA"/>
</dbReference>
<dbReference type="EC" id="5.1.3.2" evidence="5 10"/>
<dbReference type="PANTHER" id="PTHR43725:SF53">
    <property type="entry name" value="UDP-ARABINOSE 4-EPIMERASE 1"/>
    <property type="match status" value="1"/>
</dbReference>
<evidence type="ECO:0000256" key="5">
    <source>
        <dbReference type="ARBA" id="ARBA00013189"/>
    </source>
</evidence>
<dbReference type="InterPro" id="IPR036291">
    <property type="entry name" value="NAD(P)-bd_dom_sf"/>
</dbReference>
<dbReference type="InterPro" id="IPR001509">
    <property type="entry name" value="Epimerase_deHydtase"/>
</dbReference>
<evidence type="ECO:0000259" key="11">
    <source>
        <dbReference type="Pfam" id="PF01370"/>
    </source>
</evidence>
<keyword evidence="7 10" id="KW-0520">NAD</keyword>
<dbReference type="Pfam" id="PF01370">
    <property type="entry name" value="Epimerase"/>
    <property type="match status" value="1"/>
</dbReference>
<keyword evidence="13" id="KW-1185">Reference proteome</keyword>
<dbReference type="GO" id="GO:0003978">
    <property type="term" value="F:UDP-glucose 4-epimerase activity"/>
    <property type="evidence" value="ECO:0007669"/>
    <property type="project" value="UniProtKB-UniRule"/>
</dbReference>
<evidence type="ECO:0000313" key="13">
    <source>
        <dbReference type="Proteomes" id="UP000604083"/>
    </source>
</evidence>
<dbReference type="Proteomes" id="UP000604083">
    <property type="component" value="Unassembled WGS sequence"/>
</dbReference>
<accession>A0A934RLY1</accession>
<comment type="pathway">
    <text evidence="3 10">Carbohydrate metabolism; galactose metabolism.</text>
</comment>
<evidence type="ECO:0000256" key="3">
    <source>
        <dbReference type="ARBA" id="ARBA00004947"/>
    </source>
</evidence>
<keyword evidence="8 10" id="KW-0413">Isomerase</keyword>
<comment type="caution">
    <text evidence="12">The sequence shown here is derived from an EMBL/GenBank/DDBJ whole genome shotgun (WGS) entry which is preliminary data.</text>
</comment>
<dbReference type="Gene3D" id="3.40.50.720">
    <property type="entry name" value="NAD(P)-binding Rossmann-like Domain"/>
    <property type="match status" value="1"/>
</dbReference>
<comment type="cofactor">
    <cofactor evidence="2 10">
        <name>NAD(+)</name>
        <dbReference type="ChEBI" id="CHEBI:57540"/>
    </cofactor>
</comment>
<sequence length="334" mass="36604">MSKLTTLVVGGAGYIGSHTVRLLASQDRDVLVLDNLIYGHRDALVDDSVRFIEGSLDDRDLLDKIFRENKVDVVLHFAAFINVGESVKDPLKYYQNNTAAPLVLLEAMRDHGVKGFVLSSTAAVYGEPEAVPIVEDHSLQPVNPYGWSKLMLEQILADCDTAWGLKSVCLRYFNASGSWGDGLIGEAHDPETHLIPNVLLAIQGKIDTMTVFGTDYDTPDGTCIRDYIHVVDLAKAHAKALDHLKEGGDSLRCNLGTGLGVSVREILDAAQEVTGQEVPVVYGDRRAGDPARLIADPIRAKEILGWEAEHKDAKAMVESAWQWMTGPRNGQFEK</sequence>
<evidence type="ECO:0000256" key="8">
    <source>
        <dbReference type="ARBA" id="ARBA00023235"/>
    </source>
</evidence>
<evidence type="ECO:0000313" key="12">
    <source>
        <dbReference type="EMBL" id="MBK1833258.1"/>
    </source>
</evidence>
<dbReference type="PANTHER" id="PTHR43725">
    <property type="entry name" value="UDP-GLUCOSE 4-EPIMERASE"/>
    <property type="match status" value="1"/>
</dbReference>
<reference evidence="12" key="1">
    <citation type="submission" date="2021-01" db="EMBL/GenBank/DDBJ databases">
        <title>Modified the classification status of verrucomicrobia.</title>
        <authorList>
            <person name="Feng X."/>
        </authorList>
    </citation>
    <scope>NUCLEOTIDE SEQUENCE</scope>
    <source>
        <strain evidence="12">KCTC 12986</strain>
    </source>
</reference>
<dbReference type="InterPro" id="IPR005886">
    <property type="entry name" value="UDP_G4E"/>
</dbReference>